<reference evidence="1 2" key="1">
    <citation type="submission" date="2016-03" db="EMBL/GenBank/DDBJ databases">
        <authorList>
            <person name="Ploux O."/>
        </authorList>
    </citation>
    <scope>NUCLEOTIDE SEQUENCE [LARGE SCALE GENOMIC DNA]</scope>
    <source>
        <strain evidence="1 2">UAMH 11012</strain>
    </source>
</reference>
<dbReference type="EMBL" id="FJOG01000015">
    <property type="protein sequence ID" value="CZR60112.1"/>
    <property type="molecule type" value="Genomic_DNA"/>
</dbReference>
<proteinExistence type="predicted"/>
<gene>
    <name evidence="1" type="ORF">PAC_10007</name>
</gene>
<evidence type="ECO:0000313" key="1">
    <source>
        <dbReference type="EMBL" id="CZR60112.1"/>
    </source>
</evidence>
<sequence>MAISNVAASAKVSITQIFEFTSHFIENIHFRSNGRLLLSSLSSGDLFTIDPASPPLTAKAVVNCPGSTGLSGLATIGPDLYAVSGGIHGSFRFDDMKVYVVSIPGDSDSGTLLDSISVPDTYGLNGMAALPRMPRVVLSADSHGSCIYRINTLTRKVDVAIADPLLGHGPVFKLGINGLKIFSDYLYFTNSGQGFFARVKINDDGSKAGDIEIVARIPGGAPDMSHAYDDFTLDFDGNAYVTLHTNEIMKITQDGIQTTFAGGGDSTTFKSPTSAATSLDGKSIYVATAGLTPGVGEMVFHGQVIQISI</sequence>
<protein>
    <recommendedName>
        <fullName evidence="3">SMP-30/Gluconolactonase/LRE-like region domain-containing protein</fullName>
    </recommendedName>
</protein>
<dbReference type="SUPFAM" id="SSF63829">
    <property type="entry name" value="Calcium-dependent phosphotriesterase"/>
    <property type="match status" value="1"/>
</dbReference>
<accession>A0A1L7X514</accession>
<dbReference type="STRING" id="576137.A0A1L7X514"/>
<dbReference type="PANTHER" id="PTHR42060">
    <property type="entry name" value="NHL REPEAT-CONTAINING PROTEIN-RELATED"/>
    <property type="match status" value="1"/>
</dbReference>
<evidence type="ECO:0000313" key="2">
    <source>
        <dbReference type="Proteomes" id="UP000184330"/>
    </source>
</evidence>
<evidence type="ECO:0008006" key="3">
    <source>
        <dbReference type="Google" id="ProtNLM"/>
    </source>
</evidence>
<dbReference type="Proteomes" id="UP000184330">
    <property type="component" value="Unassembled WGS sequence"/>
</dbReference>
<organism evidence="1 2">
    <name type="scientific">Phialocephala subalpina</name>
    <dbReference type="NCBI Taxonomy" id="576137"/>
    <lineage>
        <taxon>Eukaryota</taxon>
        <taxon>Fungi</taxon>
        <taxon>Dikarya</taxon>
        <taxon>Ascomycota</taxon>
        <taxon>Pezizomycotina</taxon>
        <taxon>Leotiomycetes</taxon>
        <taxon>Helotiales</taxon>
        <taxon>Mollisiaceae</taxon>
        <taxon>Phialocephala</taxon>
        <taxon>Phialocephala fortinii species complex</taxon>
    </lineage>
</organism>
<dbReference type="OrthoDB" id="9977941at2759"/>
<dbReference type="Gene3D" id="2.120.10.30">
    <property type="entry name" value="TolB, C-terminal domain"/>
    <property type="match status" value="1"/>
</dbReference>
<dbReference type="InterPro" id="IPR052998">
    <property type="entry name" value="Hetero-Diels-Alderase-like"/>
</dbReference>
<keyword evidence="2" id="KW-1185">Reference proteome</keyword>
<dbReference type="InterPro" id="IPR011042">
    <property type="entry name" value="6-blade_b-propeller_TolB-like"/>
</dbReference>
<name>A0A1L7X514_9HELO</name>
<dbReference type="AlphaFoldDB" id="A0A1L7X514"/>
<dbReference type="PANTHER" id="PTHR42060:SF1">
    <property type="entry name" value="NHL REPEAT-CONTAINING PROTEIN"/>
    <property type="match status" value="1"/>
</dbReference>